<feature type="domain" description="DUF7137" evidence="3">
    <location>
        <begin position="36"/>
        <end position="173"/>
    </location>
</feature>
<feature type="region of interest" description="Disordered" evidence="1">
    <location>
        <begin position="1"/>
        <end position="30"/>
    </location>
</feature>
<evidence type="ECO:0000256" key="1">
    <source>
        <dbReference type="SAM" id="MobiDB-lite"/>
    </source>
</evidence>
<proteinExistence type="predicted"/>
<keyword evidence="2" id="KW-1133">Transmembrane helix</keyword>
<dbReference type="OrthoDB" id="2435509at2759"/>
<protein>
    <recommendedName>
        <fullName evidence="3">DUF7137 domain-containing protein</fullName>
    </recommendedName>
</protein>
<accession>A0A0D7AA97</accession>
<keyword evidence="5" id="KW-1185">Reference proteome</keyword>
<feature type="transmembrane region" description="Helical" evidence="2">
    <location>
        <begin position="189"/>
        <end position="209"/>
    </location>
</feature>
<feature type="compositionally biased region" description="Low complexity" evidence="1">
    <location>
        <begin position="8"/>
        <end position="30"/>
    </location>
</feature>
<evidence type="ECO:0000259" key="3">
    <source>
        <dbReference type="Pfam" id="PF23585"/>
    </source>
</evidence>
<dbReference type="Proteomes" id="UP000054144">
    <property type="component" value="Unassembled WGS sequence"/>
</dbReference>
<gene>
    <name evidence="4" type="ORF">FISHEDRAFT_66136</name>
</gene>
<name>A0A0D7AA97_9AGAR</name>
<keyword evidence="2" id="KW-0472">Membrane</keyword>
<evidence type="ECO:0000313" key="5">
    <source>
        <dbReference type="Proteomes" id="UP000054144"/>
    </source>
</evidence>
<evidence type="ECO:0000313" key="4">
    <source>
        <dbReference type="EMBL" id="KIY47314.1"/>
    </source>
</evidence>
<dbReference type="PANTHER" id="PTHR42028">
    <property type="entry name" value="CHROMOSOME 1, WHOLE GENOME SHOTGUN SEQUENCE"/>
    <property type="match status" value="1"/>
</dbReference>
<dbReference type="EMBL" id="KN881952">
    <property type="protein sequence ID" value="KIY47314.1"/>
    <property type="molecule type" value="Genomic_DNA"/>
</dbReference>
<sequence>MANGPVESGSTSGSASSGSSSGGSKSTSSTISIPQTAAAGSLTITKPPQTATSYFKLAENQLVTFGWNFTDVIVTPTSLTVSAVCENGYTYAVGPNDGIIEGTATQVVWDIYSYQKAHPSIPLVPATYTLTIWDDRGPGATRAAGYMSPNDALTFAIYTPQAYTPLASGWECAGCNDARSLTLSVMSDNVMACVLTTFLVALLSGLHLFRRPHYD</sequence>
<dbReference type="InterPro" id="IPR055561">
    <property type="entry name" value="DUF7137"/>
</dbReference>
<organism evidence="4 5">
    <name type="scientific">Fistulina hepatica ATCC 64428</name>
    <dbReference type="NCBI Taxonomy" id="1128425"/>
    <lineage>
        <taxon>Eukaryota</taxon>
        <taxon>Fungi</taxon>
        <taxon>Dikarya</taxon>
        <taxon>Basidiomycota</taxon>
        <taxon>Agaricomycotina</taxon>
        <taxon>Agaricomycetes</taxon>
        <taxon>Agaricomycetidae</taxon>
        <taxon>Agaricales</taxon>
        <taxon>Fistulinaceae</taxon>
        <taxon>Fistulina</taxon>
    </lineage>
</organism>
<keyword evidence="2" id="KW-0812">Transmembrane</keyword>
<dbReference type="Pfam" id="PF23585">
    <property type="entry name" value="DUF7137"/>
    <property type="match status" value="1"/>
</dbReference>
<evidence type="ECO:0000256" key="2">
    <source>
        <dbReference type="SAM" id="Phobius"/>
    </source>
</evidence>
<dbReference type="PANTHER" id="PTHR42028:SF1">
    <property type="entry name" value="YALI0E30657P"/>
    <property type="match status" value="1"/>
</dbReference>
<reference evidence="4 5" key="1">
    <citation type="journal article" date="2015" name="Fungal Genet. Biol.">
        <title>Evolution of novel wood decay mechanisms in Agaricales revealed by the genome sequences of Fistulina hepatica and Cylindrobasidium torrendii.</title>
        <authorList>
            <person name="Floudas D."/>
            <person name="Held B.W."/>
            <person name="Riley R."/>
            <person name="Nagy L.G."/>
            <person name="Koehler G."/>
            <person name="Ransdell A.S."/>
            <person name="Younus H."/>
            <person name="Chow J."/>
            <person name="Chiniquy J."/>
            <person name="Lipzen A."/>
            <person name="Tritt A."/>
            <person name="Sun H."/>
            <person name="Haridas S."/>
            <person name="LaButti K."/>
            <person name="Ohm R.A."/>
            <person name="Kues U."/>
            <person name="Blanchette R.A."/>
            <person name="Grigoriev I.V."/>
            <person name="Minto R.E."/>
            <person name="Hibbett D.S."/>
        </authorList>
    </citation>
    <scope>NUCLEOTIDE SEQUENCE [LARGE SCALE GENOMIC DNA]</scope>
    <source>
        <strain evidence="4 5">ATCC 64428</strain>
    </source>
</reference>
<dbReference type="AlphaFoldDB" id="A0A0D7AA97"/>